<proteinExistence type="predicted"/>
<feature type="compositionally biased region" description="Basic and acidic residues" evidence="1">
    <location>
        <begin position="515"/>
        <end position="530"/>
    </location>
</feature>
<evidence type="ECO:0000256" key="2">
    <source>
        <dbReference type="SAM" id="Phobius"/>
    </source>
</evidence>
<evidence type="ECO:0000256" key="1">
    <source>
        <dbReference type="SAM" id="MobiDB-lite"/>
    </source>
</evidence>
<keyword evidence="2" id="KW-0472">Membrane</keyword>
<feature type="region of interest" description="Disordered" evidence="1">
    <location>
        <begin position="429"/>
        <end position="603"/>
    </location>
</feature>
<feature type="region of interest" description="Disordered" evidence="1">
    <location>
        <begin position="298"/>
        <end position="385"/>
    </location>
</feature>
<keyword evidence="2" id="KW-1133">Transmembrane helix</keyword>
<dbReference type="EMBL" id="CDMZ01000856">
    <property type="protein sequence ID" value="CEM22751.1"/>
    <property type="molecule type" value="Genomic_DNA"/>
</dbReference>
<reference evidence="3" key="1">
    <citation type="submission" date="2014-11" db="EMBL/GenBank/DDBJ databases">
        <authorList>
            <person name="Otto D Thomas"/>
            <person name="Naeem Raeece"/>
        </authorList>
    </citation>
    <scope>NUCLEOTIDE SEQUENCE</scope>
</reference>
<evidence type="ECO:0000313" key="3">
    <source>
        <dbReference type="EMBL" id="CEM22751.1"/>
    </source>
</evidence>
<feature type="compositionally biased region" description="Low complexity" evidence="1">
    <location>
        <begin position="477"/>
        <end position="486"/>
    </location>
</feature>
<gene>
    <name evidence="3" type="ORF">Cvel_20074</name>
</gene>
<feature type="transmembrane region" description="Helical" evidence="2">
    <location>
        <begin position="81"/>
        <end position="103"/>
    </location>
</feature>
<feature type="compositionally biased region" description="Polar residues" evidence="1">
    <location>
        <begin position="351"/>
        <end position="361"/>
    </location>
</feature>
<protein>
    <submittedName>
        <fullName evidence="3">Uncharacterized protein</fullName>
    </submittedName>
</protein>
<dbReference type="AlphaFoldDB" id="A0A0G4G3B9"/>
<sequence length="603" mass="64859">MAKKVILWSLLDIRIVGMVVYLCLAAFLIHNLRKLEIPDEGVKDTAIVFAVVGVCVVCIVGFFATLATALPSCLRASRRHFLYFSTCELVHLISLAVFLMVVFRVPRYFRTVCNHCTKMDLVFLAEPSLPSSTNSGGLLWGDRNGMRRAACVYARSPCASALETASPPLQTLEDVNAFCAVAPECDVQENADGFKLDCRVPLRTSRGALGRDTVNSCVSGPACMMSGTDGDFDVSPEMMSMVLKDGTRAGTCVVDIFFHVLFYLGLALEILSALSLLVACLLSYKEVLKEAEVLIEDGNNAGGRNTAAAGATGRQRHAHWGEHLSPWRENGNAEGDMENGEQGGTGEKESQVPTKTVTAWTENKEEAEGGNENGTENGNDDDASSEVDRMLPLEALLKYTGLPWGGAEGGEGGSGGMKLMSADPVIPWISPSSLGEVPSCRWGGKRGKGDKQETSEGSLRDKWTKGNAKEEREGESSDGSSKSTQGERGGQSPVPGCEGETEEEEGNLFVEDLEEQRPSPQRERVQKRGEAANAATPLSRGLSVSSPPTLPRPSSLREEGEEEAELQIPGRLLPPSPPCVPQEMAEGARVLGRKTEEEDTEVA</sequence>
<name>A0A0G4G3B9_9ALVE</name>
<feature type="compositionally biased region" description="Acidic residues" evidence="1">
    <location>
        <begin position="499"/>
        <end position="514"/>
    </location>
</feature>
<dbReference type="VEuPathDB" id="CryptoDB:Cvel_20074"/>
<feature type="transmembrane region" description="Helical" evidence="2">
    <location>
        <begin position="256"/>
        <end position="282"/>
    </location>
</feature>
<accession>A0A0G4G3B9</accession>
<feature type="transmembrane region" description="Helical" evidence="2">
    <location>
        <begin position="7"/>
        <end position="27"/>
    </location>
</feature>
<organism evidence="3">
    <name type="scientific">Chromera velia CCMP2878</name>
    <dbReference type="NCBI Taxonomy" id="1169474"/>
    <lineage>
        <taxon>Eukaryota</taxon>
        <taxon>Sar</taxon>
        <taxon>Alveolata</taxon>
        <taxon>Colpodellida</taxon>
        <taxon>Chromeraceae</taxon>
        <taxon>Chromera</taxon>
    </lineage>
</organism>
<feature type="transmembrane region" description="Helical" evidence="2">
    <location>
        <begin position="47"/>
        <end position="69"/>
    </location>
</feature>
<feature type="compositionally biased region" description="Basic and acidic residues" evidence="1">
    <location>
        <begin position="447"/>
        <end position="475"/>
    </location>
</feature>
<feature type="compositionally biased region" description="Low complexity" evidence="1">
    <location>
        <begin position="298"/>
        <end position="313"/>
    </location>
</feature>
<keyword evidence="2" id="KW-0812">Transmembrane</keyword>